<name>A0A161IUM1_9SPHN</name>
<dbReference type="EMBL" id="CP015441">
    <property type="protein sequence ID" value="ANC50630.1"/>
    <property type="molecule type" value="Genomic_DNA"/>
</dbReference>
<dbReference type="OrthoDB" id="7592563at2"/>
<evidence type="ECO:0000313" key="2">
    <source>
        <dbReference type="Proteomes" id="UP000059113"/>
    </source>
</evidence>
<dbReference type="RefSeq" id="WP_063612603.1">
    <property type="nucleotide sequence ID" value="NZ_CP015441.1"/>
</dbReference>
<accession>A0A161IUM1</accession>
<evidence type="ECO:0000313" key="1">
    <source>
        <dbReference type="EMBL" id="ANC50630.1"/>
    </source>
</evidence>
<proteinExistence type="predicted"/>
<keyword evidence="2" id="KW-1185">Reference proteome</keyword>
<reference evidence="1 2" key="1">
    <citation type="submission" date="2016-04" db="EMBL/GenBank/DDBJ databases">
        <title>The complete genome sequence of Erythrobacter atlanticus s21-N3.</title>
        <authorList>
            <person name="Wang W."/>
            <person name="Wang L."/>
            <person name="Zhuang L."/>
            <person name="Shao Z."/>
        </authorList>
    </citation>
    <scope>NUCLEOTIDE SEQUENCE [LARGE SCALE GENOMIC DNA]</scope>
    <source>
        <strain evidence="2">s21-N3</strain>
        <plasmid evidence="2">Plasmid</plasmid>
    </source>
</reference>
<dbReference type="KEGG" id="ery:CP97_14940"/>
<sequence>MFVFKETEHPDGGAPRTFAFTDVDILPRGYDELAKAKLHAAVTIPLEMFNGRIVDTDVEGVDLSKYAHITATLESPFTAKAIGLVRGGWLPSALAATREHAVVLPDRNIVSEIAGRFENGRKTGREPDFLDLFASEPVRINPLLFAMEGNSRTLPDPASAQAQLEEAVAKIGSALPKAELMIGPMSLTGLLGLIEDTGPGLARKQVFLRGMAPTLAAPVARAQIDRRWSEVLAAADANAVPRSSLVVLAVLSTLVNPGKCAAKKLLKFHAGYGDTDAYNALCDLRSLDILLHCLAFYPDHDTQLCTADRNLALFWTGLQATNIARDGQGIRYTMTPHEALLPGAYGERWAEAVNRS</sequence>
<geneLocation type="plasmid" evidence="2"/>
<protein>
    <submittedName>
        <fullName evidence="1">Uncharacterized protein</fullName>
    </submittedName>
</protein>
<dbReference type="Proteomes" id="UP000059113">
    <property type="component" value="Plasmid"/>
</dbReference>
<keyword evidence="1" id="KW-0614">Plasmid</keyword>
<organism evidence="1 2">
    <name type="scientific">Aurantiacibacter atlanticus</name>
    <dbReference type="NCBI Taxonomy" id="1648404"/>
    <lineage>
        <taxon>Bacteria</taxon>
        <taxon>Pseudomonadati</taxon>
        <taxon>Pseudomonadota</taxon>
        <taxon>Alphaproteobacteria</taxon>
        <taxon>Sphingomonadales</taxon>
        <taxon>Erythrobacteraceae</taxon>
        <taxon>Aurantiacibacter</taxon>
    </lineage>
</organism>
<gene>
    <name evidence="1" type="ORF">CP97_14940</name>
</gene>
<dbReference type="AlphaFoldDB" id="A0A161IUM1"/>